<gene>
    <name evidence="2" type="ORF">AL0467_1826</name>
</gene>
<dbReference type="Pfam" id="PF22124">
    <property type="entry name" value="Glyco_hydro_95_cat"/>
    <property type="match status" value="1"/>
</dbReference>
<feature type="domain" description="Glycosyl hydrolase family 95 catalytic" evidence="1">
    <location>
        <begin position="4"/>
        <end position="66"/>
    </location>
</feature>
<dbReference type="GO" id="GO:0004560">
    <property type="term" value="F:alpha-L-fucosidase activity"/>
    <property type="evidence" value="ECO:0007669"/>
    <property type="project" value="TreeGrafter"/>
</dbReference>
<dbReference type="EMBL" id="LNKI01000011">
    <property type="protein sequence ID" value="OSG96949.1"/>
    <property type="molecule type" value="Genomic_DNA"/>
</dbReference>
<dbReference type="RefSeq" id="WP_236836503.1">
    <property type="nucleotide sequence ID" value="NZ_DAWDSJ010000039.1"/>
</dbReference>
<organism evidence="2 3">
    <name type="scientific">Bifidobacterium adolescentis</name>
    <dbReference type="NCBI Taxonomy" id="1680"/>
    <lineage>
        <taxon>Bacteria</taxon>
        <taxon>Bacillati</taxon>
        <taxon>Actinomycetota</taxon>
        <taxon>Actinomycetes</taxon>
        <taxon>Bifidobacteriales</taxon>
        <taxon>Bifidobacteriaceae</taxon>
        <taxon>Bifidobacterium</taxon>
    </lineage>
</organism>
<name>A0A1X2ZRA5_BIFAD</name>
<evidence type="ECO:0000259" key="1">
    <source>
        <dbReference type="Pfam" id="PF22124"/>
    </source>
</evidence>
<dbReference type="AlphaFoldDB" id="A0A1X2ZRA5"/>
<comment type="caution">
    <text evidence="2">The sequence shown here is derived from an EMBL/GenBank/DDBJ whole genome shotgun (WGS) entry which is preliminary data.</text>
</comment>
<sequence>MPTFMWARLRDVEHDKRIIGMFLRPVDANAETNLLGGGVYDSGLCAHPPFQIDGNLGFPVVLSEMLVQSHDG</sequence>
<dbReference type="Proteomes" id="UP000193208">
    <property type="component" value="Unassembled WGS sequence"/>
</dbReference>
<protein>
    <submittedName>
        <fullName evidence="2">Alpha-galactosidase</fullName>
    </submittedName>
</protein>
<dbReference type="PANTHER" id="PTHR31084:SF0">
    <property type="entry name" value="ALPHA-L-FUCOSIDASE 2"/>
    <property type="match status" value="1"/>
</dbReference>
<proteinExistence type="predicted"/>
<reference evidence="2 3" key="1">
    <citation type="journal article" date="2016" name="Sci. Rep.">
        <title>Evaluation of genetic diversity among strains of the human gut commensal Bifidobacterium adolescentis.</title>
        <authorList>
            <person name="Duranti S."/>
            <person name="Milani C."/>
            <person name="Lugli G.A."/>
            <person name="Mancabelli L."/>
            <person name="Turroni F."/>
            <person name="Ferrario C."/>
            <person name="Mangifesta M."/>
            <person name="Viappiani A."/>
            <person name="Sanchez B."/>
            <person name="Margolles A."/>
            <person name="van Sinderen D."/>
            <person name="Ventura M."/>
        </authorList>
    </citation>
    <scope>NUCLEOTIDE SEQUENCE [LARGE SCALE GENOMIC DNA]</scope>
    <source>
        <strain evidence="2 3">AL46-7</strain>
    </source>
</reference>
<dbReference type="GO" id="GO:0005975">
    <property type="term" value="P:carbohydrate metabolic process"/>
    <property type="evidence" value="ECO:0007669"/>
    <property type="project" value="InterPro"/>
</dbReference>
<evidence type="ECO:0000313" key="2">
    <source>
        <dbReference type="EMBL" id="OSG96949.1"/>
    </source>
</evidence>
<dbReference type="PANTHER" id="PTHR31084">
    <property type="entry name" value="ALPHA-L-FUCOSIDASE 2"/>
    <property type="match status" value="1"/>
</dbReference>
<dbReference type="InterPro" id="IPR012341">
    <property type="entry name" value="6hp_glycosidase-like_sf"/>
</dbReference>
<dbReference type="InterPro" id="IPR054363">
    <property type="entry name" value="GH95_cat"/>
</dbReference>
<evidence type="ECO:0000313" key="3">
    <source>
        <dbReference type="Proteomes" id="UP000193208"/>
    </source>
</evidence>
<accession>A0A1X2ZRA5</accession>
<dbReference type="Gene3D" id="1.50.10.10">
    <property type="match status" value="1"/>
</dbReference>